<name>A0ABP4JFB0_9MICO</name>
<proteinExistence type="predicted"/>
<dbReference type="Proteomes" id="UP001501266">
    <property type="component" value="Unassembled WGS sequence"/>
</dbReference>
<evidence type="ECO:0000313" key="1">
    <source>
        <dbReference type="EMBL" id="GAA1419123.1"/>
    </source>
</evidence>
<organism evidence="1 2">
    <name type="scientific">Agrococcus citreus</name>
    <dbReference type="NCBI Taxonomy" id="84643"/>
    <lineage>
        <taxon>Bacteria</taxon>
        <taxon>Bacillati</taxon>
        <taxon>Actinomycetota</taxon>
        <taxon>Actinomycetes</taxon>
        <taxon>Micrococcales</taxon>
        <taxon>Microbacteriaceae</taxon>
        <taxon>Agrococcus</taxon>
    </lineage>
</organism>
<keyword evidence="2" id="KW-1185">Reference proteome</keyword>
<protein>
    <recommendedName>
        <fullName evidence="3">DUF1905 domain-containing protein</fullName>
    </recommendedName>
</protein>
<dbReference type="InterPro" id="IPR037079">
    <property type="entry name" value="AF2212/PG0164-like_sf"/>
</dbReference>
<evidence type="ECO:0008006" key="3">
    <source>
        <dbReference type="Google" id="ProtNLM"/>
    </source>
</evidence>
<dbReference type="SUPFAM" id="SSF141694">
    <property type="entry name" value="AF2212/PG0164-like"/>
    <property type="match status" value="1"/>
</dbReference>
<sequence>MPPDESELIHDSARELTYGWGVIPVEATIGGTTFSTSLFPRDGAYLLPLKVAVQRAQGIGVGDAADVRIRLGR</sequence>
<comment type="caution">
    <text evidence="1">The sequence shown here is derived from an EMBL/GenBank/DDBJ whole genome shotgun (WGS) entry which is preliminary data.</text>
</comment>
<accession>A0ABP4JFB0</accession>
<dbReference type="EMBL" id="BAAAKK010000001">
    <property type="protein sequence ID" value="GAA1419123.1"/>
    <property type="molecule type" value="Genomic_DNA"/>
</dbReference>
<dbReference type="Pfam" id="PF08922">
    <property type="entry name" value="DUF1905"/>
    <property type="match status" value="1"/>
</dbReference>
<dbReference type="Gene3D" id="2.40.30.100">
    <property type="entry name" value="AF2212/PG0164-like"/>
    <property type="match status" value="1"/>
</dbReference>
<reference evidence="2" key="1">
    <citation type="journal article" date="2019" name="Int. J. Syst. Evol. Microbiol.">
        <title>The Global Catalogue of Microorganisms (GCM) 10K type strain sequencing project: providing services to taxonomists for standard genome sequencing and annotation.</title>
        <authorList>
            <consortium name="The Broad Institute Genomics Platform"/>
            <consortium name="The Broad Institute Genome Sequencing Center for Infectious Disease"/>
            <person name="Wu L."/>
            <person name="Ma J."/>
        </authorList>
    </citation>
    <scope>NUCLEOTIDE SEQUENCE [LARGE SCALE GENOMIC DNA]</scope>
    <source>
        <strain evidence="2">JCM 12398</strain>
    </source>
</reference>
<gene>
    <name evidence="1" type="ORF">GCM10009640_06270</name>
</gene>
<evidence type="ECO:0000313" key="2">
    <source>
        <dbReference type="Proteomes" id="UP001501266"/>
    </source>
</evidence>
<dbReference type="InterPro" id="IPR015018">
    <property type="entry name" value="DUF1905"/>
</dbReference>